<dbReference type="InterPro" id="IPR011993">
    <property type="entry name" value="PH-like_dom_sf"/>
</dbReference>
<dbReference type="InParanoid" id="A0A066WE19"/>
<comment type="catalytic activity">
    <reaction evidence="6">
        <text>ergosterol + UDP-alpha-D-glucose = ergosteryl 3-beta-D-glucoside + UDP + H(+)</text>
        <dbReference type="Rhea" id="RHEA:61836"/>
        <dbReference type="ChEBI" id="CHEBI:15378"/>
        <dbReference type="ChEBI" id="CHEBI:16933"/>
        <dbReference type="ChEBI" id="CHEBI:52973"/>
        <dbReference type="ChEBI" id="CHEBI:58223"/>
        <dbReference type="ChEBI" id="CHEBI:58885"/>
    </reaction>
    <physiologicalReaction direction="left-to-right" evidence="6">
        <dbReference type="Rhea" id="RHEA:61837"/>
    </physiologicalReaction>
</comment>
<dbReference type="EMBL" id="JMSN01000015">
    <property type="protein sequence ID" value="KDN52001.1"/>
    <property type="molecule type" value="Genomic_DNA"/>
</dbReference>
<dbReference type="GeneID" id="25262326"/>
<feature type="region of interest" description="Disordered" evidence="8">
    <location>
        <begin position="34"/>
        <end position="53"/>
    </location>
</feature>
<evidence type="ECO:0000256" key="3">
    <source>
        <dbReference type="ARBA" id="ARBA00022676"/>
    </source>
</evidence>
<gene>
    <name evidence="11" type="ORF">K437DRAFT_221440</name>
</gene>
<keyword evidence="3" id="KW-0328">Glycosyltransferase</keyword>
<dbReference type="PANTHER" id="PTHR48050">
    <property type="entry name" value="STEROL 3-BETA-GLUCOSYLTRANSFERASE"/>
    <property type="match status" value="1"/>
</dbReference>
<dbReference type="InterPro" id="IPR002213">
    <property type="entry name" value="UDP_glucos_trans"/>
</dbReference>
<keyword evidence="12" id="KW-1185">Reference proteome</keyword>
<dbReference type="SUPFAM" id="SSF53756">
    <property type="entry name" value="UDP-Glycosyltransferase/glycogen phosphorylase"/>
    <property type="match status" value="1"/>
</dbReference>
<evidence type="ECO:0000256" key="5">
    <source>
        <dbReference type="ARBA" id="ARBA00029843"/>
    </source>
</evidence>
<proteinExistence type="inferred from homology"/>
<dbReference type="Gene3D" id="3.40.50.2000">
    <property type="entry name" value="Glycogen Phosphorylase B"/>
    <property type="match status" value="2"/>
</dbReference>
<evidence type="ECO:0000256" key="2">
    <source>
        <dbReference type="ARBA" id="ARBA00012650"/>
    </source>
</evidence>
<dbReference type="InterPro" id="IPR004276">
    <property type="entry name" value="GlycoTrans_28_N"/>
</dbReference>
<dbReference type="FunFam" id="3.40.50.2000:FF:000029">
    <property type="entry name" value="Sterol 3-beta-glucosyltransferase"/>
    <property type="match status" value="1"/>
</dbReference>
<evidence type="ECO:0000256" key="1">
    <source>
        <dbReference type="ARBA" id="ARBA00006962"/>
    </source>
</evidence>
<evidence type="ECO:0000256" key="8">
    <source>
        <dbReference type="SAM" id="MobiDB-lite"/>
    </source>
</evidence>
<dbReference type="InterPro" id="IPR010610">
    <property type="entry name" value="EryCIII-like_C"/>
</dbReference>
<dbReference type="PANTHER" id="PTHR48050:SF26">
    <property type="entry name" value="STEROL 3-BETA-GLUCOSYLTRANSFERASE"/>
    <property type="match status" value="1"/>
</dbReference>
<evidence type="ECO:0000259" key="9">
    <source>
        <dbReference type="Pfam" id="PF03033"/>
    </source>
</evidence>
<dbReference type="Pfam" id="PF06722">
    <property type="entry name" value="EryCIII-like_C"/>
    <property type="match status" value="1"/>
</dbReference>
<name>A0A066WE19_TILAU</name>
<reference evidence="11 12" key="1">
    <citation type="submission" date="2014-05" db="EMBL/GenBank/DDBJ databases">
        <title>Draft genome sequence of a rare smut relative, Tilletiaria anomala UBC 951.</title>
        <authorList>
            <consortium name="DOE Joint Genome Institute"/>
            <person name="Toome M."/>
            <person name="Kuo A."/>
            <person name="Henrissat B."/>
            <person name="Lipzen A."/>
            <person name="Tritt A."/>
            <person name="Yoshinaga Y."/>
            <person name="Zane M."/>
            <person name="Barry K."/>
            <person name="Grigoriev I.V."/>
            <person name="Spatafora J.W."/>
            <person name="Aimea M.C."/>
        </authorList>
    </citation>
    <scope>NUCLEOTIDE SEQUENCE [LARGE SCALE GENOMIC DNA]</scope>
    <source>
        <strain evidence="11 12">UBC 951</strain>
    </source>
</reference>
<feature type="domain" description="Erythromycin biosynthesis protein CIII-like C-terminal" evidence="10">
    <location>
        <begin position="763"/>
        <end position="866"/>
    </location>
</feature>
<comment type="caution">
    <text evidence="11">The sequence shown here is derived from an EMBL/GenBank/DDBJ whole genome shotgun (WGS) entry which is preliminary data.</text>
</comment>
<evidence type="ECO:0000313" key="12">
    <source>
        <dbReference type="Proteomes" id="UP000027361"/>
    </source>
</evidence>
<sequence length="882" mass="97610">MCFLAFLPSSAELQRIHAEATKKQRQEGLAAIRRKKGRGAGGKAHADGAEEDGNDTEVAAADFGAAIVENPVLKKGPATEHRRGWAPKRRFWVELRADSISFYPSSDKLYEPLGSVGFDDFEELSPVDWRKATRVTFRAAGKERELEFSTEEAALGWRREIEAALWKFRHTAEKIHVDIPLARIRTIEHHSFLSFAACVQVLVQDDKVTEDDDGSENVSSVTEITFGMTNAQAFFEDTIEAAACRTAAWRERIGWDRTLVATPRPIISVDGPTTKEAAEDHAPSDDEEELHLENADEMTAQKAGRFILFRVALVRTVPAVGSMSVNADHVCFWRRTVGSLADTKLRVPVSDLVQVETSKAFRWHHFGLTLHIKGHADLFFELNSEHERDDALRTIEKAMADAKDGHAYPDTEGKLASSKAKDAVVMDQEAVAVGPVVSHDSVNFLPKLVNPSAGQAPRLAPMRICIPVIGSRGDIQPFIALSKGLTAHGHSVCIVSHPEYEGWVSKHGIDFRLAGGDPGALMKLAVEHRLFSPAFFKESVSKFRAWLDELLREVFEGCYDADAIIEAPQTMAGIHIAERLGIPYFRAFTMPWTRTNAYPQAFSVPPVDMGTSYNSLSYTIFDQVFWRATSSQVNRWRKHMLGLKSTDFAKLDQDSVPFLYNFSGAVVPIPNDWDDHVCVSGYWFLDTLQNEWEAPLELIDFLEKAKADGKKIVYCGFGSIVVDDPAGLSQSLYEAVVKADVRAIIAKGWSGRMSEKKGKEDGEDSVKPPEECFVVDSIPHDWLFPRIDIAFHHGGAGTTGASIRAGLVTLIKPFFGDQFFWAQRVHKLGAGLRVASLDTSDICSALKKAAKSQIMIEKASQVGERIRAEHGVETAISFVSGS</sequence>
<keyword evidence="4 11" id="KW-0808">Transferase</keyword>
<dbReference type="FunFam" id="3.40.50.2000:FF:000009">
    <property type="entry name" value="Sterol 3-beta-glucosyltransferase UGT80A2"/>
    <property type="match status" value="1"/>
</dbReference>
<dbReference type="Proteomes" id="UP000027361">
    <property type="component" value="Unassembled WGS sequence"/>
</dbReference>
<dbReference type="RefSeq" id="XP_013244852.1">
    <property type="nucleotide sequence ID" value="XM_013389398.1"/>
</dbReference>
<feature type="region of interest" description="Disordered" evidence="8">
    <location>
        <begin position="266"/>
        <end position="291"/>
    </location>
</feature>
<dbReference type="Gene3D" id="2.30.29.30">
    <property type="entry name" value="Pleckstrin-homology domain (PH domain)/Phosphotyrosine-binding domain (PTB)"/>
    <property type="match status" value="1"/>
</dbReference>
<dbReference type="STRING" id="1037660.A0A066WE19"/>
<dbReference type="InterPro" id="IPR050426">
    <property type="entry name" value="Glycosyltransferase_28"/>
</dbReference>
<comment type="catalytic activity">
    <reaction evidence="7">
        <text>a sterol + UDP-alpha-D-glucose = a sterol 3-beta-D-glucoside + UDP + H(+)</text>
        <dbReference type="Rhea" id="RHEA:22724"/>
        <dbReference type="ChEBI" id="CHEBI:15378"/>
        <dbReference type="ChEBI" id="CHEBI:15889"/>
        <dbReference type="ChEBI" id="CHEBI:37424"/>
        <dbReference type="ChEBI" id="CHEBI:58223"/>
        <dbReference type="ChEBI" id="CHEBI:58885"/>
        <dbReference type="EC" id="2.4.1.173"/>
    </reaction>
    <physiologicalReaction direction="left-to-right" evidence="7">
        <dbReference type="Rhea" id="RHEA:22725"/>
    </physiologicalReaction>
</comment>
<comment type="similarity">
    <text evidence="1">Belongs to the glycosyltransferase 28 family.</text>
</comment>
<dbReference type="CDD" id="cd03784">
    <property type="entry name" value="GT1_Gtf-like"/>
    <property type="match status" value="1"/>
</dbReference>
<dbReference type="Pfam" id="PF03033">
    <property type="entry name" value="Glyco_transf_28"/>
    <property type="match status" value="1"/>
</dbReference>
<evidence type="ECO:0000256" key="4">
    <source>
        <dbReference type="ARBA" id="ARBA00022679"/>
    </source>
</evidence>
<dbReference type="OrthoDB" id="10261837at2759"/>
<evidence type="ECO:0000259" key="10">
    <source>
        <dbReference type="Pfam" id="PF06722"/>
    </source>
</evidence>
<dbReference type="GO" id="GO:0005975">
    <property type="term" value="P:carbohydrate metabolic process"/>
    <property type="evidence" value="ECO:0007669"/>
    <property type="project" value="InterPro"/>
</dbReference>
<dbReference type="AlphaFoldDB" id="A0A066WE19"/>
<protein>
    <recommendedName>
        <fullName evidence="2">sterol 3beta-glucosyltransferase</fullName>
        <ecNumber evidence="2">2.4.1.173</ecNumber>
    </recommendedName>
    <alternativeName>
        <fullName evidence="5">Autophagy-related protein 26</fullName>
    </alternativeName>
</protein>
<organism evidence="11 12">
    <name type="scientific">Tilletiaria anomala (strain ATCC 24038 / CBS 436.72 / UBC 951)</name>
    <dbReference type="NCBI Taxonomy" id="1037660"/>
    <lineage>
        <taxon>Eukaryota</taxon>
        <taxon>Fungi</taxon>
        <taxon>Dikarya</taxon>
        <taxon>Basidiomycota</taxon>
        <taxon>Ustilaginomycotina</taxon>
        <taxon>Exobasidiomycetes</taxon>
        <taxon>Georgefischeriales</taxon>
        <taxon>Tilletiariaceae</taxon>
        <taxon>Tilletiaria</taxon>
    </lineage>
</organism>
<dbReference type="SUPFAM" id="SSF50729">
    <property type="entry name" value="PH domain-like"/>
    <property type="match status" value="1"/>
</dbReference>
<evidence type="ECO:0000256" key="6">
    <source>
        <dbReference type="ARBA" id="ARBA00047886"/>
    </source>
</evidence>
<feature type="domain" description="Glycosyltransferase family 28 N-terminal" evidence="9">
    <location>
        <begin position="465"/>
        <end position="599"/>
    </location>
</feature>
<accession>A0A066WE19</accession>
<dbReference type="HOGENOM" id="CLU_000537_6_0_1"/>
<dbReference type="EC" id="2.4.1.173" evidence="2"/>
<evidence type="ECO:0000313" key="11">
    <source>
        <dbReference type="EMBL" id="KDN52001.1"/>
    </source>
</evidence>
<evidence type="ECO:0000256" key="7">
    <source>
        <dbReference type="ARBA" id="ARBA00049453"/>
    </source>
</evidence>
<dbReference type="GO" id="GO:0016906">
    <property type="term" value="F:sterol 3-beta-glucosyltransferase activity"/>
    <property type="evidence" value="ECO:0007669"/>
    <property type="project" value="UniProtKB-EC"/>
</dbReference>
<dbReference type="OMA" id="WRERIGW"/>
<dbReference type="GO" id="GO:0016125">
    <property type="term" value="P:sterol metabolic process"/>
    <property type="evidence" value="ECO:0007669"/>
    <property type="project" value="TreeGrafter"/>
</dbReference>